<sequence length="231" mass="26477">MMALDLPLWLIHLLNKLARGFFWAGLDCARRGQCVVAWDSVCTPVEYGGLGFLNLKLLNNAFRSKWLWEAKTSDNLPWTHLDLAVSKEARAIFHASVRIELHDGRKSLFWTDPWISGLSIQDIAPALFAFVKPKAARIRLVADARVGSSWMRDLSGYQTVGAILQYLRIWELIAAEQPLTVGEDKWIWKWTSSGIHSCKSAYSVAFEGRINCGWTRYVWKPWAPMKFKLFF</sequence>
<reference evidence="1" key="1">
    <citation type="submission" date="2021-05" db="EMBL/GenBank/DDBJ databases">
        <authorList>
            <person name="Scholz U."/>
            <person name="Mascher M."/>
            <person name="Fiebig A."/>
        </authorList>
    </citation>
    <scope>NUCLEOTIDE SEQUENCE [LARGE SCALE GENOMIC DNA]</scope>
</reference>
<reference evidence="1" key="2">
    <citation type="submission" date="2025-09" db="UniProtKB">
        <authorList>
            <consortium name="EnsemblPlants"/>
        </authorList>
    </citation>
    <scope>IDENTIFICATION</scope>
</reference>
<dbReference type="Proteomes" id="UP001732700">
    <property type="component" value="Chromosome 7C"/>
</dbReference>
<keyword evidence="2" id="KW-1185">Reference proteome</keyword>
<name>A0ACD5ZZX1_AVESA</name>
<protein>
    <submittedName>
        <fullName evidence="1">Uncharacterized protein</fullName>
    </submittedName>
</protein>
<proteinExistence type="predicted"/>
<accession>A0ACD5ZZX1</accession>
<evidence type="ECO:0000313" key="2">
    <source>
        <dbReference type="Proteomes" id="UP001732700"/>
    </source>
</evidence>
<dbReference type="EnsemblPlants" id="AVESA.00010b.r2.7CG0655280.1">
    <property type="protein sequence ID" value="AVESA.00010b.r2.7CG0655280.1.CDS.1"/>
    <property type="gene ID" value="AVESA.00010b.r2.7CG0655280"/>
</dbReference>
<organism evidence="1 2">
    <name type="scientific">Avena sativa</name>
    <name type="common">Oat</name>
    <dbReference type="NCBI Taxonomy" id="4498"/>
    <lineage>
        <taxon>Eukaryota</taxon>
        <taxon>Viridiplantae</taxon>
        <taxon>Streptophyta</taxon>
        <taxon>Embryophyta</taxon>
        <taxon>Tracheophyta</taxon>
        <taxon>Spermatophyta</taxon>
        <taxon>Magnoliopsida</taxon>
        <taxon>Liliopsida</taxon>
        <taxon>Poales</taxon>
        <taxon>Poaceae</taxon>
        <taxon>BOP clade</taxon>
        <taxon>Pooideae</taxon>
        <taxon>Poodae</taxon>
        <taxon>Poeae</taxon>
        <taxon>Poeae Chloroplast Group 1 (Aveneae type)</taxon>
        <taxon>Aveninae</taxon>
        <taxon>Avena</taxon>
    </lineage>
</organism>
<evidence type="ECO:0000313" key="1">
    <source>
        <dbReference type="EnsemblPlants" id="AVESA.00010b.r2.7CG0655280.1.CDS.1"/>
    </source>
</evidence>